<dbReference type="GO" id="GO:0016020">
    <property type="term" value="C:membrane"/>
    <property type="evidence" value="ECO:0007669"/>
    <property type="project" value="InterPro"/>
</dbReference>
<dbReference type="OrthoDB" id="396512at2"/>
<evidence type="ECO:0000313" key="1">
    <source>
        <dbReference type="EMBL" id="RSD25222.1"/>
    </source>
</evidence>
<dbReference type="SUPFAM" id="SSF53756">
    <property type="entry name" value="UDP-Glycosyltransferase/glycogen phosphorylase"/>
    <property type="match status" value="1"/>
</dbReference>
<sequence length="943" mass="111363">MSYGELLKVEEVEGIVSFYIELNKKYESFEKELSLVFQNKEKDLVLSLPGIVDNSTNESVVYKFSLNRNEINLPAEKKNYYLFITAQGKKFRVRFINNFDENHSIDYFETNTHLFFVRRDRHRRVFFRTGSLCDLEAMYDLPNFITSISSDRDTVLASGEILNDTFLTHFPDAQFFLTLRTSNGVNMKAPLLIKGNEYVAKIEIPQDRYLPKGKWNFFILVNGEGFEKYFPCYIKRRHEENCHIEMQIPGFKESLVLRTKMKNGKISGKLSAQPIKPDSFNIKFREADQTYAIHFKFPKDSKIFTKGFDEIYLRLHQRDTNEFFDYKCEIDIKGNHLEVLSAIQIHQLTNGTIDSARRWDVYLGIKRSEGFFNHRIKNQQLSLINKITTAYLKSDEDQYYTMFYRTKYNGLSFVYSRIPLVKYVNDYHIDNGRLILEGITKFSYNKFNHEEIIVSLVLVNRMTEESLVYKGRRYGGKQKKKFSIEIPLKELDALVNNFKEIIDFYLVMEGPGLYRKVKIGLKEFDYYKDDIQVHDAVDTNSEIVTEYYLTITPKGNLKLESFRYNRKSYELIQRSADLAPSKNVWLVGERPDTAQDNGLRFFEYIRENHPEIEIYYAIEEHAPDAEKLKSIGNVLFIGSDEHIEKSIEASKFIGTHDLDYILPFKGAKMKNYREAQKIFLQHGVLGRKNVPYHKKYYKYPFDIFIVSSIPEKTMVVNKFGYEWHEVAATGLARFDKLQENHHPNREILLIPTWREWIVNEEKLINSSYFNKYLSFITSARLAEILERYDLKLNFYPHYRMQEYIADNIDIDNKRIRLIKLGEVDVQNLIKDNILMITDYSSVSFDFTYLRKPVIYYHFDPDMFFSTGILRPIEETFLGDIVSTEEELLNKIENAALRDFRPLEIVDERFDWIFTVQDQNNNQRILDVILNGIQEEEPLSVENN</sequence>
<proteinExistence type="predicted"/>
<dbReference type="PANTHER" id="PTHR37316:SF3">
    <property type="entry name" value="TEICHOIC ACID GLYCEROL-PHOSPHATE TRANSFERASE"/>
    <property type="match status" value="1"/>
</dbReference>
<dbReference type="InterPro" id="IPR007554">
    <property type="entry name" value="Glycerophosphate_synth"/>
</dbReference>
<dbReference type="GO" id="GO:0047355">
    <property type="term" value="F:CDP-glycerol glycerophosphotransferase activity"/>
    <property type="evidence" value="ECO:0007669"/>
    <property type="project" value="InterPro"/>
</dbReference>
<dbReference type="Pfam" id="PF04464">
    <property type="entry name" value="Glyphos_transf"/>
    <property type="match status" value="1"/>
</dbReference>
<dbReference type="Proteomes" id="UP000279911">
    <property type="component" value="Unassembled WGS sequence"/>
</dbReference>
<dbReference type="InterPro" id="IPR043148">
    <property type="entry name" value="TagF_C"/>
</dbReference>
<evidence type="ECO:0000313" key="2">
    <source>
        <dbReference type="Proteomes" id="UP000279911"/>
    </source>
</evidence>
<comment type="caution">
    <text evidence="1">The sequence shown here is derived from an EMBL/GenBank/DDBJ whole genome shotgun (WGS) entry which is preliminary data.</text>
</comment>
<gene>
    <name evidence="1" type="ORF">EJA10_18330</name>
</gene>
<accession>A0A3R9KSQ2</accession>
<dbReference type="EMBL" id="RSFW01000020">
    <property type="protein sequence ID" value="RSD25222.1"/>
    <property type="molecule type" value="Genomic_DNA"/>
</dbReference>
<reference evidence="2" key="1">
    <citation type="submission" date="2018-12" db="EMBL/GenBank/DDBJ databases">
        <title>Bacillus chawlae sp. nov., Bacillus glennii sp. nov., and Bacillus saganii sp. nov. Isolated from the Vehicle Assembly Building at Kennedy Space Center where the Viking Spacecraft were Assembled.</title>
        <authorList>
            <person name="Seuylemezian A."/>
            <person name="Vaishampayan P."/>
        </authorList>
    </citation>
    <scope>NUCLEOTIDE SEQUENCE [LARGE SCALE GENOMIC DNA]</scope>
    <source>
        <strain evidence="2">DSM 13966</strain>
    </source>
</reference>
<dbReference type="Gene3D" id="3.40.50.12580">
    <property type="match status" value="1"/>
</dbReference>
<dbReference type="AlphaFoldDB" id="A0A3R9KSQ2"/>
<evidence type="ECO:0008006" key="3">
    <source>
        <dbReference type="Google" id="ProtNLM"/>
    </source>
</evidence>
<organism evidence="1 2">
    <name type="scientific">Mesobacillus subterraneus</name>
    <dbReference type="NCBI Taxonomy" id="285983"/>
    <lineage>
        <taxon>Bacteria</taxon>
        <taxon>Bacillati</taxon>
        <taxon>Bacillota</taxon>
        <taxon>Bacilli</taxon>
        <taxon>Bacillales</taxon>
        <taxon>Bacillaceae</taxon>
        <taxon>Mesobacillus</taxon>
    </lineage>
</organism>
<name>A0A3R9KSQ2_9BACI</name>
<dbReference type="RefSeq" id="WP_125481479.1">
    <property type="nucleotide sequence ID" value="NZ_RSFW01000020.1"/>
</dbReference>
<dbReference type="InterPro" id="IPR051612">
    <property type="entry name" value="Teichoic_Acid_Biosynth"/>
</dbReference>
<dbReference type="PANTHER" id="PTHR37316">
    <property type="entry name" value="TEICHOIC ACID GLYCEROL-PHOSPHATE PRIMASE"/>
    <property type="match status" value="1"/>
</dbReference>
<protein>
    <recommendedName>
        <fullName evidence="3">Teichoic acid biosynthesis protein</fullName>
    </recommendedName>
</protein>